<reference evidence="3 4" key="1">
    <citation type="submission" date="2022-06" db="EMBL/GenBank/DDBJ databases">
        <title>Halomicroarcula sp. a new haloarchaeum isolate from saline soil.</title>
        <authorList>
            <person name="Strakova D."/>
            <person name="Galisteo C."/>
            <person name="Sanchez-Porro C."/>
            <person name="Ventosa A."/>
        </authorList>
    </citation>
    <scope>NUCLEOTIDE SEQUENCE [LARGE SCALE GENOMIC DNA]</scope>
    <source>
        <strain evidence="3 4">S3CR25-11</strain>
    </source>
</reference>
<feature type="compositionally biased region" description="Low complexity" evidence="1">
    <location>
        <begin position="77"/>
        <end position="88"/>
    </location>
</feature>
<feature type="domain" description="Halobacterial output" evidence="2">
    <location>
        <begin position="4"/>
        <end position="75"/>
    </location>
</feature>
<organism evidence="3 4">
    <name type="scientific">Haloarcula onubensis</name>
    <dbReference type="NCBI Taxonomy" id="2950539"/>
    <lineage>
        <taxon>Archaea</taxon>
        <taxon>Methanobacteriati</taxon>
        <taxon>Methanobacteriota</taxon>
        <taxon>Stenosarchaea group</taxon>
        <taxon>Halobacteria</taxon>
        <taxon>Halobacteriales</taxon>
        <taxon>Haloarculaceae</taxon>
        <taxon>Haloarcula</taxon>
    </lineage>
</organism>
<dbReference type="RefSeq" id="WP_310899441.1">
    <property type="nucleotide sequence ID" value="NZ_JAMQOS010000001.1"/>
</dbReference>
<evidence type="ECO:0000259" key="2">
    <source>
        <dbReference type="Pfam" id="PF18545"/>
    </source>
</evidence>
<dbReference type="EMBL" id="JAMQOS010000001">
    <property type="protein sequence ID" value="MDS0281607.1"/>
    <property type="molecule type" value="Genomic_DNA"/>
</dbReference>
<dbReference type="Pfam" id="PF18545">
    <property type="entry name" value="HalOD1"/>
    <property type="match status" value="1"/>
</dbReference>
<feature type="region of interest" description="Disordered" evidence="1">
    <location>
        <begin position="76"/>
        <end position="98"/>
    </location>
</feature>
<evidence type="ECO:0000313" key="3">
    <source>
        <dbReference type="EMBL" id="MDS0281607.1"/>
    </source>
</evidence>
<proteinExistence type="predicted"/>
<gene>
    <name evidence="3" type="ORF">NDI86_05685</name>
</gene>
<keyword evidence="4" id="KW-1185">Reference proteome</keyword>
<name>A0ABU2FLH9_9EURY</name>
<evidence type="ECO:0000313" key="4">
    <source>
        <dbReference type="Proteomes" id="UP001268864"/>
    </source>
</evidence>
<comment type="caution">
    <text evidence="3">The sequence shown here is derived from an EMBL/GenBank/DDBJ whole genome shotgun (WGS) entry which is preliminary data.</text>
</comment>
<dbReference type="Proteomes" id="UP001268864">
    <property type="component" value="Unassembled WGS sequence"/>
</dbReference>
<sequence>MDSQCASLLVVEEVARKEGVPPAELSPPLGRVIDAEALDKLVQSVGPPMANPAEVTFEYRDYTVRVQNDAEVRVAVEEASAPPEGGESTPEGRVEQSD</sequence>
<dbReference type="InterPro" id="IPR040624">
    <property type="entry name" value="HalOD1"/>
</dbReference>
<protein>
    <recommendedName>
        <fullName evidence="2">Halobacterial output domain-containing protein</fullName>
    </recommendedName>
</protein>
<accession>A0ABU2FLH9</accession>
<evidence type="ECO:0000256" key="1">
    <source>
        <dbReference type="SAM" id="MobiDB-lite"/>
    </source>
</evidence>